<evidence type="ECO:0000259" key="1">
    <source>
        <dbReference type="Pfam" id="PF13810"/>
    </source>
</evidence>
<dbReference type="Gene3D" id="2.115.10.20">
    <property type="entry name" value="Glycosyl hydrolase domain, family 43"/>
    <property type="match status" value="1"/>
</dbReference>
<dbReference type="InterPro" id="IPR025442">
    <property type="entry name" value="DUF4185"/>
</dbReference>
<protein>
    <recommendedName>
        <fullName evidence="1">DUF4185 domain-containing protein</fullName>
    </recommendedName>
</protein>
<keyword evidence="3" id="KW-1185">Reference proteome</keyword>
<feature type="domain" description="DUF4185" evidence="1">
    <location>
        <begin position="323"/>
        <end position="604"/>
    </location>
</feature>
<dbReference type="EMBL" id="FNQY01000020">
    <property type="protein sequence ID" value="SEA46012.1"/>
    <property type="molecule type" value="Genomic_DNA"/>
</dbReference>
<sequence>MNENQREIISPQKIYFLSHNWFKLISQSLIAVIVSMPVTLKANGNDGYKIERNDSLCQYVNNQTPSPALPDYGAFSLQLTGYIINKKRSSVQPGNRQKEFLSVSGSLLQNEKYKALQKVSVDLLSENSSVDNSSIQPADLNIVTTYPKTQLADWQKWHIIYKSSTGGQRFYQIRNAFSGQMLGISKAYSSGSANNSSNNGQELQLVQTRVTAQAADSSLWQILPYPAAKSQDNPDGYILINKATGLAIGTDHKIIHSEQNKTAPLAFSFVNPGDATSQIAIWKLSPLGATAYRDDAVVGFFERNEKSLGSVAFDQGNTIQLNWGPNKGKVLWITEDAWDGEQLQDNHQFSCKDFFRYRNSVLIQPSASDWNPNHTLNITRNDSRQHMPRQICDLIEGSEFAWPSVGIELGNKVYLQCAEGDGLGPLKSQSLYELSETGGLEWPVKRLMPGQMTIETRINYSAGMIDGGDGFVYVFGFQGKGYGYSLNLHVARFLKTDPMQWRFWNGRAWAQKPAVGSDASIATGKATVSVAKVNGKYVMMTMDQGFVCDSIRNIYLATADSPTGPFTPLKKVYAIREFLYGKFARYYTPVIHPEFDNGRKELLLTYCLNFSGCGVPDCKDGYLDPYFYRIKGIRIPYSIFGLP</sequence>
<dbReference type="Gene3D" id="2.80.10.50">
    <property type="match status" value="1"/>
</dbReference>
<dbReference type="SUPFAM" id="SSF75005">
    <property type="entry name" value="Arabinanase/levansucrase/invertase"/>
    <property type="match status" value="1"/>
</dbReference>
<dbReference type="STRING" id="551991.SAMN05192529_12012"/>
<dbReference type="InterPro" id="IPR035992">
    <property type="entry name" value="Ricin_B-like_lectins"/>
</dbReference>
<dbReference type="AlphaFoldDB" id="A0A1H4BDV9"/>
<dbReference type="InterPro" id="IPR023296">
    <property type="entry name" value="Glyco_hydro_beta-prop_sf"/>
</dbReference>
<organism evidence="2 3">
    <name type="scientific">Arachidicoccus rhizosphaerae</name>
    <dbReference type="NCBI Taxonomy" id="551991"/>
    <lineage>
        <taxon>Bacteria</taxon>
        <taxon>Pseudomonadati</taxon>
        <taxon>Bacteroidota</taxon>
        <taxon>Chitinophagia</taxon>
        <taxon>Chitinophagales</taxon>
        <taxon>Chitinophagaceae</taxon>
        <taxon>Arachidicoccus</taxon>
    </lineage>
</organism>
<evidence type="ECO:0000313" key="2">
    <source>
        <dbReference type="EMBL" id="SEA46012.1"/>
    </source>
</evidence>
<name>A0A1H4BDV9_9BACT</name>
<reference evidence="2 3" key="1">
    <citation type="submission" date="2016-10" db="EMBL/GenBank/DDBJ databases">
        <authorList>
            <person name="de Groot N.N."/>
        </authorList>
    </citation>
    <scope>NUCLEOTIDE SEQUENCE [LARGE SCALE GENOMIC DNA]</scope>
    <source>
        <strain evidence="2 3">Vu-144</strain>
    </source>
</reference>
<dbReference type="OrthoDB" id="9765957at2"/>
<dbReference type="Proteomes" id="UP000199041">
    <property type="component" value="Unassembled WGS sequence"/>
</dbReference>
<evidence type="ECO:0000313" key="3">
    <source>
        <dbReference type="Proteomes" id="UP000199041"/>
    </source>
</evidence>
<gene>
    <name evidence="2" type="ORF">SAMN05192529_12012</name>
</gene>
<dbReference type="SUPFAM" id="SSF50370">
    <property type="entry name" value="Ricin B-like lectins"/>
    <property type="match status" value="1"/>
</dbReference>
<dbReference type="Pfam" id="PF13810">
    <property type="entry name" value="DUF4185"/>
    <property type="match status" value="1"/>
</dbReference>
<proteinExistence type="predicted"/>
<accession>A0A1H4BDV9</accession>